<evidence type="ECO:0000313" key="2">
    <source>
        <dbReference type="Proteomes" id="UP001596456"/>
    </source>
</evidence>
<protein>
    <submittedName>
        <fullName evidence="1">Uncharacterized protein</fullName>
    </submittedName>
</protein>
<reference evidence="2" key="1">
    <citation type="journal article" date="2019" name="Int. J. Syst. Evol. Microbiol.">
        <title>The Global Catalogue of Microorganisms (GCM) 10K type strain sequencing project: providing services to taxonomists for standard genome sequencing and annotation.</title>
        <authorList>
            <consortium name="The Broad Institute Genomics Platform"/>
            <consortium name="The Broad Institute Genome Sequencing Center for Infectious Disease"/>
            <person name="Wu L."/>
            <person name="Ma J."/>
        </authorList>
    </citation>
    <scope>NUCLEOTIDE SEQUENCE [LARGE SCALE GENOMIC DNA]</scope>
    <source>
        <strain evidence="2">CGMCC 1.16275</strain>
    </source>
</reference>
<name>A0ABW2KT73_9PROT</name>
<dbReference type="Proteomes" id="UP001596456">
    <property type="component" value="Unassembled WGS sequence"/>
</dbReference>
<dbReference type="RefSeq" id="WP_377357940.1">
    <property type="nucleotide sequence ID" value="NZ_JBHTCM010000009.1"/>
</dbReference>
<accession>A0ABW2KT73</accession>
<gene>
    <name evidence="1" type="ORF">ACFQPS_07925</name>
</gene>
<dbReference type="InterPro" id="IPR056114">
    <property type="entry name" value="DUF7697"/>
</dbReference>
<dbReference type="Pfam" id="PF24752">
    <property type="entry name" value="DUF7697"/>
    <property type="match status" value="1"/>
</dbReference>
<dbReference type="EMBL" id="JBHTCM010000009">
    <property type="protein sequence ID" value="MFC7333087.1"/>
    <property type="molecule type" value="Genomic_DNA"/>
</dbReference>
<keyword evidence="2" id="KW-1185">Reference proteome</keyword>
<sequence length="46" mass="4734">MLGFDHAAVLEIATALEMPVAAVAILLPAMEAALVDAANAERKQDA</sequence>
<comment type="caution">
    <text evidence="1">The sequence shown here is derived from an EMBL/GenBank/DDBJ whole genome shotgun (WGS) entry which is preliminary data.</text>
</comment>
<evidence type="ECO:0000313" key="1">
    <source>
        <dbReference type="EMBL" id="MFC7333087.1"/>
    </source>
</evidence>
<proteinExistence type="predicted"/>
<organism evidence="1 2">
    <name type="scientific">Rhodocista pekingensis</name>
    <dbReference type="NCBI Taxonomy" id="201185"/>
    <lineage>
        <taxon>Bacteria</taxon>
        <taxon>Pseudomonadati</taxon>
        <taxon>Pseudomonadota</taxon>
        <taxon>Alphaproteobacteria</taxon>
        <taxon>Rhodospirillales</taxon>
        <taxon>Azospirillaceae</taxon>
        <taxon>Rhodocista</taxon>
    </lineage>
</organism>